<feature type="coiled-coil region" evidence="1">
    <location>
        <begin position="37"/>
        <end position="64"/>
    </location>
</feature>
<keyword evidence="1" id="KW-0175">Coiled coil</keyword>
<feature type="compositionally biased region" description="Basic and acidic residues" evidence="2">
    <location>
        <begin position="72"/>
        <end position="89"/>
    </location>
</feature>
<comment type="caution">
    <text evidence="3">The sequence shown here is derived from an EMBL/GenBank/DDBJ whole genome shotgun (WGS) entry which is preliminary data.</text>
</comment>
<feature type="compositionally biased region" description="Acidic residues" evidence="2">
    <location>
        <begin position="1"/>
        <end position="11"/>
    </location>
</feature>
<evidence type="ECO:0000256" key="1">
    <source>
        <dbReference type="SAM" id="Coils"/>
    </source>
</evidence>
<accession>A0A0V0QVA4</accession>
<feature type="region of interest" description="Disordered" evidence="2">
    <location>
        <begin position="1"/>
        <end position="30"/>
    </location>
</feature>
<protein>
    <submittedName>
        <fullName evidence="3">Uncharacterized protein</fullName>
    </submittedName>
</protein>
<name>A0A0V0QVA4_PSEPJ</name>
<proteinExistence type="predicted"/>
<evidence type="ECO:0000313" key="4">
    <source>
        <dbReference type="Proteomes" id="UP000054937"/>
    </source>
</evidence>
<organism evidence="3 4">
    <name type="scientific">Pseudocohnilembus persalinus</name>
    <name type="common">Ciliate</name>
    <dbReference type="NCBI Taxonomy" id="266149"/>
    <lineage>
        <taxon>Eukaryota</taxon>
        <taxon>Sar</taxon>
        <taxon>Alveolata</taxon>
        <taxon>Ciliophora</taxon>
        <taxon>Intramacronucleata</taxon>
        <taxon>Oligohymenophorea</taxon>
        <taxon>Scuticociliatia</taxon>
        <taxon>Philasterida</taxon>
        <taxon>Pseudocohnilembidae</taxon>
        <taxon>Pseudocohnilembus</taxon>
    </lineage>
</organism>
<dbReference type="InParanoid" id="A0A0V0QVA4"/>
<evidence type="ECO:0000313" key="3">
    <source>
        <dbReference type="EMBL" id="KRX06102.1"/>
    </source>
</evidence>
<gene>
    <name evidence="3" type="ORF">PPERSA_09714</name>
</gene>
<dbReference type="EMBL" id="LDAU01000101">
    <property type="protein sequence ID" value="KRX06102.1"/>
    <property type="molecule type" value="Genomic_DNA"/>
</dbReference>
<reference evidence="3 4" key="1">
    <citation type="journal article" date="2015" name="Sci. Rep.">
        <title>Genome of the facultative scuticociliatosis pathogen Pseudocohnilembus persalinus provides insight into its virulence through horizontal gene transfer.</title>
        <authorList>
            <person name="Xiong J."/>
            <person name="Wang G."/>
            <person name="Cheng J."/>
            <person name="Tian M."/>
            <person name="Pan X."/>
            <person name="Warren A."/>
            <person name="Jiang C."/>
            <person name="Yuan D."/>
            <person name="Miao W."/>
        </authorList>
    </citation>
    <scope>NUCLEOTIDE SEQUENCE [LARGE SCALE GENOMIC DNA]</scope>
    <source>
        <strain evidence="3">36N120E</strain>
    </source>
</reference>
<sequence>MKLNYQEEEQKEEQVKDNIDTPKEENPAIMDFTQPILQIIDDQANELDLEKENFKENLNIFQLNNQNLPEFNGKKNEEKKQTDKERILNEDDPDASNLEDIQPKF</sequence>
<feature type="compositionally biased region" description="Basic and acidic residues" evidence="2">
    <location>
        <begin position="12"/>
        <end position="26"/>
    </location>
</feature>
<evidence type="ECO:0000256" key="2">
    <source>
        <dbReference type="SAM" id="MobiDB-lite"/>
    </source>
</evidence>
<dbReference type="Proteomes" id="UP000054937">
    <property type="component" value="Unassembled WGS sequence"/>
</dbReference>
<feature type="region of interest" description="Disordered" evidence="2">
    <location>
        <begin position="66"/>
        <end position="105"/>
    </location>
</feature>
<dbReference type="AlphaFoldDB" id="A0A0V0QVA4"/>
<keyword evidence="4" id="KW-1185">Reference proteome</keyword>